<evidence type="ECO:0000313" key="3">
    <source>
        <dbReference type="Proteomes" id="UP000260452"/>
    </source>
</evidence>
<reference evidence="2 3" key="1">
    <citation type="submission" date="2017-09" db="EMBL/GenBank/DDBJ databases">
        <title>Genome sequence and analysis of a bacteriophage of Lactobacillus brevis.</title>
        <authorList>
            <person name="Yu M."/>
            <person name="Qi R."/>
            <person name="Jiang X."/>
            <person name="Tang T."/>
            <person name="Qiao X."/>
            <person name="Jiang Y."/>
            <person name="Tang L."/>
            <person name="Wang L."/>
            <person name="Xu Y."/>
            <person name="Li Y."/>
        </authorList>
    </citation>
    <scope>NUCLEOTIDE SEQUENCE [LARGE SCALE GENOMIC DNA]</scope>
</reference>
<accession>A0A2Z2U7Z4</accession>
<dbReference type="Pfam" id="PF22479">
    <property type="entry name" value="Pam3_gp18"/>
    <property type="match status" value="1"/>
</dbReference>
<gene>
    <name evidence="2" type="ORF">Lb_5</name>
</gene>
<keyword evidence="3" id="KW-1185">Reference proteome</keyword>
<sequence>MTVHDTIPIEPDDMPYNRQVDLDSGSYIFGFQWNEIDRTFTIDVSTLDGVAIRQGEVLVLNQPLWRNINIDGLPAETIIPLDESGNEIEIDPGNLGDTVNLCIDDIPDGEV</sequence>
<dbReference type="InterPro" id="IPR054252">
    <property type="entry name" value="Pam3_gp18"/>
</dbReference>
<organism evidence="2 3">
    <name type="scientific">Lactobacillus phage Lb</name>
    <dbReference type="NCBI Taxonomy" id="2048517"/>
    <lineage>
        <taxon>Viruses</taxon>
        <taxon>Duplodnaviria</taxon>
        <taxon>Heunggongvirae</taxon>
        <taxon>Uroviricota</taxon>
        <taxon>Caudoviricetes</taxon>
        <taxon>Heilongjiangvirus</taxon>
        <taxon>Heilongjiangvirus Lb</taxon>
    </lineage>
</organism>
<feature type="domain" description="Cyanophage baseplate Pam3 plug gp18" evidence="1">
    <location>
        <begin position="5"/>
        <end position="105"/>
    </location>
</feature>
<evidence type="ECO:0000313" key="2">
    <source>
        <dbReference type="EMBL" id="ATN94169.1"/>
    </source>
</evidence>
<protein>
    <recommendedName>
        <fullName evidence="1">Cyanophage baseplate Pam3 plug gp18 domain-containing protein</fullName>
    </recommendedName>
</protein>
<dbReference type="Proteomes" id="UP000260452">
    <property type="component" value="Genome"/>
</dbReference>
<name>A0A2Z2U7Z4_9CAUD</name>
<proteinExistence type="predicted"/>
<dbReference type="EMBL" id="MG020111">
    <property type="protein sequence ID" value="ATN94169.1"/>
    <property type="molecule type" value="Genomic_DNA"/>
</dbReference>
<evidence type="ECO:0000259" key="1">
    <source>
        <dbReference type="Pfam" id="PF22479"/>
    </source>
</evidence>